<dbReference type="OrthoDB" id="4849160at2759"/>
<reference evidence="8" key="2">
    <citation type="journal article" date="2023" name="IMA Fungus">
        <title>Comparative genomic study of the Penicillium genus elucidates a diverse pangenome and 15 lateral gene transfer events.</title>
        <authorList>
            <person name="Petersen C."/>
            <person name="Sorensen T."/>
            <person name="Nielsen M.R."/>
            <person name="Sondergaard T.E."/>
            <person name="Sorensen J.L."/>
            <person name="Fitzpatrick D.A."/>
            <person name="Frisvad J.C."/>
            <person name="Nielsen K.L."/>
        </authorList>
    </citation>
    <scope>NUCLEOTIDE SEQUENCE</scope>
    <source>
        <strain evidence="8">IBT 29864</strain>
    </source>
</reference>
<feature type="compositionally biased region" description="Polar residues" evidence="5">
    <location>
        <begin position="372"/>
        <end position="388"/>
    </location>
</feature>
<feature type="compositionally biased region" description="Polar residues" evidence="5">
    <location>
        <begin position="340"/>
        <end position="349"/>
    </location>
</feature>
<feature type="region of interest" description="Disordered" evidence="5">
    <location>
        <begin position="372"/>
        <end position="452"/>
    </location>
</feature>
<dbReference type="RefSeq" id="XP_056550264.1">
    <property type="nucleotide sequence ID" value="XM_056704304.1"/>
</dbReference>
<evidence type="ECO:0000256" key="5">
    <source>
        <dbReference type="SAM" id="MobiDB-lite"/>
    </source>
</evidence>
<feature type="domain" description="Auxiliary Activity family 9 catalytic" evidence="7">
    <location>
        <begin position="20"/>
        <end position="236"/>
    </location>
</feature>
<comment type="cofactor">
    <cofactor evidence="1">
        <name>Cu(2+)</name>
        <dbReference type="ChEBI" id="CHEBI:29036"/>
    </cofactor>
</comment>
<keyword evidence="9" id="KW-1185">Reference proteome</keyword>
<reference evidence="8" key="1">
    <citation type="submission" date="2022-11" db="EMBL/GenBank/DDBJ databases">
        <authorList>
            <person name="Petersen C."/>
        </authorList>
    </citation>
    <scope>NUCLEOTIDE SEQUENCE</scope>
    <source>
        <strain evidence="8">IBT 29864</strain>
    </source>
</reference>
<dbReference type="Gene3D" id="2.70.50.70">
    <property type="match status" value="1"/>
</dbReference>
<dbReference type="InterPro" id="IPR005103">
    <property type="entry name" value="AA9_LPMO"/>
</dbReference>
<dbReference type="EMBL" id="JAPZBS010000009">
    <property type="protein sequence ID" value="KAJ5358978.1"/>
    <property type="molecule type" value="Genomic_DNA"/>
</dbReference>
<evidence type="ECO:0000313" key="8">
    <source>
        <dbReference type="EMBL" id="KAJ5358978.1"/>
    </source>
</evidence>
<dbReference type="PANTHER" id="PTHR33353">
    <property type="entry name" value="PUTATIVE (AFU_ORTHOLOGUE AFUA_1G12560)-RELATED"/>
    <property type="match status" value="1"/>
</dbReference>
<feature type="compositionally biased region" description="Low complexity" evidence="5">
    <location>
        <begin position="290"/>
        <end position="310"/>
    </location>
</feature>
<comment type="caution">
    <text evidence="8">The sequence shown here is derived from an EMBL/GenBank/DDBJ whole genome shotgun (WGS) entry which is preliminary data.</text>
</comment>
<evidence type="ECO:0000256" key="2">
    <source>
        <dbReference type="ARBA" id="ARBA00004613"/>
    </source>
</evidence>
<comment type="subcellular location">
    <subcellularLocation>
        <location evidence="2">Secreted</location>
    </subcellularLocation>
</comment>
<feature type="region of interest" description="Disordered" evidence="5">
    <location>
        <begin position="290"/>
        <end position="349"/>
    </location>
</feature>
<dbReference type="InterPro" id="IPR049892">
    <property type="entry name" value="AA9"/>
</dbReference>
<dbReference type="AlphaFoldDB" id="A0A9W9RK19"/>
<evidence type="ECO:0000259" key="7">
    <source>
        <dbReference type="Pfam" id="PF03443"/>
    </source>
</evidence>
<dbReference type="PANTHER" id="PTHR33353:SF34">
    <property type="entry name" value="ENDO-BETA-1,4-GLUCANASE D"/>
    <property type="match status" value="1"/>
</dbReference>
<gene>
    <name evidence="8" type="ORF">N7496_011391</name>
</gene>
<accession>A0A9W9RK19</accession>
<keyword evidence="4" id="KW-1015">Disulfide bond</keyword>
<dbReference type="Pfam" id="PF03443">
    <property type="entry name" value="AA9"/>
    <property type="match status" value="1"/>
</dbReference>
<sequence length="489" mass="49644">MSFSKIAGVVLGSAALVAGHGYVSGAVVDGTYYGGYLVTQYPYESNPPDTIAWSDTATDLGYVDGSSYASSDIICHKSAEPGAISAPVKAGGSVELQWTTWPESHHGPVITYLANCNGDCSTVDKTTLKFFKIDEGGLIDDTTVPGTWASDNLISNNNSRTVTIPSTIEAGNYVLRHEIIALHSAENTDGAQNYPQCLNLKVTGGGSDSPTGTLGTALYKDTDPGILVNIYQSLSSYTIPGPALYTGAASSSDSTTTAASVAATTTAAAATTAAPSSTVASVGVISSASPVSVTPSASATPIRSPSSIPPFSNSTRLPRPSSHGRRPGHGAAPSGRPQFTAPSGTENQASTVTDYATATEYATATVSAQFTDSPNVQTPSADDTVTVTASAGGQSAASSTPAASSSDSSSSSSSSSSGSSDSSSSGSTTTGSTTSSGSSSSSSESSSYNSKDWSSYLSSLTAEQFLNMLRQTLKWLVSDKKVHARDLTV</sequence>
<organism evidence="8 9">
    <name type="scientific">Penicillium cataractarum</name>
    <dbReference type="NCBI Taxonomy" id="2100454"/>
    <lineage>
        <taxon>Eukaryota</taxon>
        <taxon>Fungi</taxon>
        <taxon>Dikarya</taxon>
        <taxon>Ascomycota</taxon>
        <taxon>Pezizomycotina</taxon>
        <taxon>Eurotiomycetes</taxon>
        <taxon>Eurotiomycetidae</taxon>
        <taxon>Eurotiales</taxon>
        <taxon>Aspergillaceae</taxon>
        <taxon>Penicillium</taxon>
    </lineage>
</organism>
<keyword evidence="6" id="KW-0732">Signal</keyword>
<name>A0A9W9RK19_9EURO</name>
<protein>
    <recommendedName>
        <fullName evidence="7">Auxiliary Activity family 9 catalytic domain-containing protein</fullName>
    </recommendedName>
</protein>
<dbReference type="GO" id="GO:0005576">
    <property type="term" value="C:extracellular region"/>
    <property type="evidence" value="ECO:0007669"/>
    <property type="project" value="UniProtKB-SubCell"/>
</dbReference>
<feature type="signal peptide" evidence="6">
    <location>
        <begin position="1"/>
        <end position="25"/>
    </location>
</feature>
<evidence type="ECO:0000256" key="3">
    <source>
        <dbReference type="ARBA" id="ARBA00022525"/>
    </source>
</evidence>
<dbReference type="GeneID" id="81443483"/>
<dbReference type="Proteomes" id="UP001147782">
    <property type="component" value="Unassembled WGS sequence"/>
</dbReference>
<evidence type="ECO:0000256" key="4">
    <source>
        <dbReference type="ARBA" id="ARBA00023157"/>
    </source>
</evidence>
<evidence type="ECO:0000256" key="1">
    <source>
        <dbReference type="ARBA" id="ARBA00001973"/>
    </source>
</evidence>
<evidence type="ECO:0000256" key="6">
    <source>
        <dbReference type="SAM" id="SignalP"/>
    </source>
</evidence>
<dbReference type="CDD" id="cd21175">
    <property type="entry name" value="LPMO_AA9"/>
    <property type="match status" value="1"/>
</dbReference>
<feature type="chain" id="PRO_5040779903" description="Auxiliary Activity family 9 catalytic domain-containing protein" evidence="6">
    <location>
        <begin position="26"/>
        <end position="489"/>
    </location>
</feature>
<feature type="compositionally biased region" description="Low complexity" evidence="5">
    <location>
        <begin position="389"/>
        <end position="452"/>
    </location>
</feature>
<proteinExistence type="predicted"/>
<keyword evidence="3" id="KW-0964">Secreted</keyword>
<evidence type="ECO:0000313" key="9">
    <source>
        <dbReference type="Proteomes" id="UP001147782"/>
    </source>
</evidence>